<evidence type="ECO:0000256" key="2">
    <source>
        <dbReference type="ARBA" id="ARBA00022833"/>
    </source>
</evidence>
<dbReference type="PANTHER" id="PTHR36150:SF1">
    <property type="entry name" value="DNA GYRASE INHIBITOR YACG"/>
    <property type="match status" value="1"/>
</dbReference>
<dbReference type="EMBL" id="FUYP01000011">
    <property type="protein sequence ID" value="SKB61301.1"/>
    <property type="molecule type" value="Genomic_DNA"/>
</dbReference>
<keyword evidence="6" id="KW-1185">Reference proteome</keyword>
<keyword evidence="2 3" id="KW-0862">Zinc</keyword>
<comment type="subunit">
    <text evidence="3">Interacts with GyrB.</text>
</comment>
<dbReference type="Gene3D" id="3.30.50.10">
    <property type="entry name" value="Erythroid Transcription Factor GATA-1, subunit A"/>
    <property type="match status" value="1"/>
</dbReference>
<dbReference type="RefSeq" id="WP_079638620.1">
    <property type="nucleotide sequence ID" value="NZ_FUYP01000011.1"/>
</dbReference>
<sequence length="64" mass="7418">MPNEASAKPRRCPLCGKPRVEEYKPFCSRGCRDRDLNRWFDEGYRVPVDQPPDGTADDDRFDEG</sequence>
<feature type="compositionally biased region" description="Acidic residues" evidence="4">
    <location>
        <begin position="55"/>
        <end position="64"/>
    </location>
</feature>
<dbReference type="SUPFAM" id="SSF57716">
    <property type="entry name" value="Glucocorticoid receptor-like (DNA-binding domain)"/>
    <property type="match status" value="1"/>
</dbReference>
<proteinExistence type="inferred from homology"/>
<feature type="binding site" evidence="3">
    <location>
        <position position="31"/>
    </location>
    <ligand>
        <name>Zn(2+)</name>
        <dbReference type="ChEBI" id="CHEBI:29105"/>
    </ligand>
</feature>
<dbReference type="GO" id="GO:0006355">
    <property type="term" value="P:regulation of DNA-templated transcription"/>
    <property type="evidence" value="ECO:0007669"/>
    <property type="project" value="InterPro"/>
</dbReference>
<reference evidence="6" key="1">
    <citation type="submission" date="2017-02" db="EMBL/GenBank/DDBJ databases">
        <authorList>
            <person name="Varghese N."/>
            <person name="Submissions S."/>
        </authorList>
    </citation>
    <scope>NUCLEOTIDE SEQUENCE [LARGE SCALE GENOMIC DNA]</scope>
    <source>
        <strain evidence="6">R11H</strain>
    </source>
</reference>
<dbReference type="PANTHER" id="PTHR36150">
    <property type="entry name" value="DNA GYRASE INHIBITOR YACG"/>
    <property type="match status" value="1"/>
</dbReference>
<evidence type="ECO:0000256" key="3">
    <source>
        <dbReference type="HAMAP-Rule" id="MF_00649"/>
    </source>
</evidence>
<feature type="binding site" evidence="3">
    <location>
        <position position="12"/>
    </location>
    <ligand>
        <name>Zn(2+)</name>
        <dbReference type="ChEBI" id="CHEBI:29105"/>
    </ligand>
</feature>
<dbReference type="HAMAP" id="MF_00649">
    <property type="entry name" value="DNA_gyrase_inhibitor_YacG"/>
    <property type="match status" value="1"/>
</dbReference>
<dbReference type="OrthoDB" id="9809663at2"/>
<evidence type="ECO:0000313" key="5">
    <source>
        <dbReference type="EMBL" id="SKB61301.1"/>
    </source>
</evidence>
<evidence type="ECO:0000256" key="4">
    <source>
        <dbReference type="SAM" id="MobiDB-lite"/>
    </source>
</evidence>
<evidence type="ECO:0000313" key="6">
    <source>
        <dbReference type="Proteomes" id="UP000190044"/>
    </source>
</evidence>
<dbReference type="GO" id="GO:0008657">
    <property type="term" value="F:DNA topoisomerase type II (double strand cut, ATP-hydrolyzing) inhibitor activity"/>
    <property type="evidence" value="ECO:0007669"/>
    <property type="project" value="UniProtKB-UniRule"/>
</dbReference>
<protein>
    <recommendedName>
        <fullName evidence="3">DNA gyrase inhibitor YacG</fullName>
    </recommendedName>
</protein>
<gene>
    <name evidence="3" type="primary">yacG</name>
    <name evidence="5" type="ORF">SAMN06295937_10112</name>
</gene>
<dbReference type="AlphaFoldDB" id="A0A1T5CPN4"/>
<dbReference type="InterPro" id="IPR005584">
    <property type="entry name" value="DNA_gyrase_inhibitor_YacG"/>
</dbReference>
<accession>A0A1T5CPN4</accession>
<dbReference type="InterPro" id="IPR013088">
    <property type="entry name" value="Znf_NHR/GATA"/>
</dbReference>
<evidence type="ECO:0000256" key="1">
    <source>
        <dbReference type="ARBA" id="ARBA00022723"/>
    </source>
</evidence>
<organism evidence="5 6">
    <name type="scientific">Sphingopyxis flava</name>
    <dbReference type="NCBI Taxonomy" id="1507287"/>
    <lineage>
        <taxon>Bacteria</taxon>
        <taxon>Pseudomonadati</taxon>
        <taxon>Pseudomonadota</taxon>
        <taxon>Alphaproteobacteria</taxon>
        <taxon>Sphingomonadales</taxon>
        <taxon>Sphingomonadaceae</taxon>
        <taxon>Sphingopyxis</taxon>
    </lineage>
</organism>
<comment type="cofactor">
    <cofactor evidence="3">
        <name>Zn(2+)</name>
        <dbReference type="ChEBI" id="CHEBI:29105"/>
    </cofactor>
    <text evidence="3">Binds 1 zinc ion.</text>
</comment>
<feature type="binding site" evidence="3">
    <location>
        <position position="15"/>
    </location>
    <ligand>
        <name>Zn(2+)</name>
        <dbReference type="ChEBI" id="CHEBI:29105"/>
    </ligand>
</feature>
<name>A0A1T5CPN4_9SPHN</name>
<feature type="binding site" evidence="3">
    <location>
        <position position="27"/>
    </location>
    <ligand>
        <name>Zn(2+)</name>
        <dbReference type="ChEBI" id="CHEBI:29105"/>
    </ligand>
</feature>
<comment type="function">
    <text evidence="3">Inhibits all the catalytic activities of DNA gyrase by preventing its interaction with DNA. Acts by binding directly to the C-terminal domain of GyrB, which probably disrupts DNA binding by the gyrase.</text>
</comment>
<comment type="similarity">
    <text evidence="3">Belongs to the DNA gyrase inhibitor YacG family.</text>
</comment>
<dbReference type="Proteomes" id="UP000190044">
    <property type="component" value="Unassembled WGS sequence"/>
</dbReference>
<keyword evidence="1 3" id="KW-0479">Metal-binding</keyword>
<feature type="region of interest" description="Disordered" evidence="4">
    <location>
        <begin position="44"/>
        <end position="64"/>
    </location>
</feature>
<dbReference type="GO" id="GO:0008270">
    <property type="term" value="F:zinc ion binding"/>
    <property type="evidence" value="ECO:0007669"/>
    <property type="project" value="UniProtKB-UniRule"/>
</dbReference>
<dbReference type="Pfam" id="PF03884">
    <property type="entry name" value="YacG"/>
    <property type="match status" value="1"/>
</dbReference>